<accession>A0A9D1KIK1</accession>
<feature type="region of interest" description="Disordered" evidence="1">
    <location>
        <begin position="192"/>
        <end position="226"/>
    </location>
</feature>
<gene>
    <name evidence="3" type="ORF">IAD46_01050</name>
</gene>
<name>A0A9D1KIK1_9MOLU</name>
<proteinExistence type="predicted"/>
<reference evidence="3" key="2">
    <citation type="journal article" date="2021" name="PeerJ">
        <title>Extensive microbial diversity within the chicken gut microbiome revealed by metagenomics and culture.</title>
        <authorList>
            <person name="Gilroy R."/>
            <person name="Ravi A."/>
            <person name="Getino M."/>
            <person name="Pursley I."/>
            <person name="Horton D.L."/>
            <person name="Alikhan N.F."/>
            <person name="Baker D."/>
            <person name="Gharbi K."/>
            <person name="Hall N."/>
            <person name="Watson M."/>
            <person name="Adriaenssens E.M."/>
            <person name="Foster-Nyarko E."/>
            <person name="Jarju S."/>
            <person name="Secka A."/>
            <person name="Antonio M."/>
            <person name="Oren A."/>
            <person name="Chaudhuri R.R."/>
            <person name="La Ragione R."/>
            <person name="Hildebrand F."/>
            <person name="Pallen M.J."/>
        </authorList>
    </citation>
    <scope>NUCLEOTIDE SEQUENCE</scope>
    <source>
        <strain evidence="3">ChiW17-6978</strain>
    </source>
</reference>
<evidence type="ECO:0000313" key="3">
    <source>
        <dbReference type="EMBL" id="HIT49591.1"/>
    </source>
</evidence>
<evidence type="ECO:0000313" key="4">
    <source>
        <dbReference type="Proteomes" id="UP000886758"/>
    </source>
</evidence>
<organism evidence="3 4">
    <name type="scientific">Candidatus Pelethenecus faecipullorum</name>
    <dbReference type="NCBI Taxonomy" id="2840900"/>
    <lineage>
        <taxon>Bacteria</taxon>
        <taxon>Bacillati</taxon>
        <taxon>Mycoplasmatota</taxon>
        <taxon>Mollicutes</taxon>
        <taxon>Candidatus Pelethenecus</taxon>
    </lineage>
</organism>
<keyword evidence="2" id="KW-1133">Transmembrane helix</keyword>
<feature type="transmembrane region" description="Helical" evidence="2">
    <location>
        <begin position="125"/>
        <end position="143"/>
    </location>
</feature>
<evidence type="ECO:0000256" key="2">
    <source>
        <dbReference type="SAM" id="Phobius"/>
    </source>
</evidence>
<sequence>MRINPKLFDVAAEATPLDVQEFDSRKIELYNMNEFEGVKEEFINKGKFAVWSSVDGTNYRVFIEEGYYQELKQLYTAPVNKIWVDFWDTCENISRKTSFRVILPTTIIGIGGCIATSFIPDRNISMYIMIAIVVLVFGVMLFFNRLTKKKIYEANVQSVDHIKKEIGSKQFDVLLDRQKEYMDSYYDALYPEDTEEKNQEEQQTPSLEEGTIESEHSSDLEDKKEE</sequence>
<reference evidence="3" key="1">
    <citation type="submission" date="2020-10" db="EMBL/GenBank/DDBJ databases">
        <authorList>
            <person name="Gilroy R."/>
        </authorList>
    </citation>
    <scope>NUCLEOTIDE SEQUENCE</scope>
    <source>
        <strain evidence="3">ChiW17-6978</strain>
    </source>
</reference>
<feature type="compositionally biased region" description="Basic and acidic residues" evidence="1">
    <location>
        <begin position="213"/>
        <end position="226"/>
    </location>
</feature>
<evidence type="ECO:0000256" key="1">
    <source>
        <dbReference type="SAM" id="MobiDB-lite"/>
    </source>
</evidence>
<comment type="caution">
    <text evidence="3">The sequence shown here is derived from an EMBL/GenBank/DDBJ whole genome shotgun (WGS) entry which is preliminary data.</text>
</comment>
<dbReference type="AlphaFoldDB" id="A0A9D1KIK1"/>
<feature type="transmembrane region" description="Helical" evidence="2">
    <location>
        <begin position="101"/>
        <end position="119"/>
    </location>
</feature>
<keyword evidence="2" id="KW-0812">Transmembrane</keyword>
<keyword evidence="2" id="KW-0472">Membrane</keyword>
<dbReference type="Proteomes" id="UP000886758">
    <property type="component" value="Unassembled WGS sequence"/>
</dbReference>
<protein>
    <submittedName>
        <fullName evidence="3">Uncharacterized protein</fullName>
    </submittedName>
</protein>
<dbReference type="EMBL" id="DVLF01000036">
    <property type="protein sequence ID" value="HIT49591.1"/>
    <property type="molecule type" value="Genomic_DNA"/>
</dbReference>